<keyword evidence="3" id="KW-1185">Reference proteome</keyword>
<evidence type="ECO:0000313" key="3">
    <source>
        <dbReference type="Proteomes" id="UP000192756"/>
    </source>
</evidence>
<reference evidence="3" key="1">
    <citation type="submission" date="2017-04" db="EMBL/GenBank/DDBJ databases">
        <authorList>
            <person name="Varghese N."/>
            <person name="Submissions S."/>
        </authorList>
    </citation>
    <scope>NUCLEOTIDE SEQUENCE [LARGE SCALE GENOMIC DNA]</scope>
    <source>
        <strain evidence="3">DSM 12126</strain>
    </source>
</reference>
<gene>
    <name evidence="2" type="ORF">SAMN04488524_4741</name>
</gene>
<dbReference type="Pfam" id="PF17761">
    <property type="entry name" value="DUF1016_N"/>
    <property type="match status" value="1"/>
</dbReference>
<dbReference type="STRING" id="151894.SAMN04488524_4741"/>
<evidence type="ECO:0000259" key="1">
    <source>
        <dbReference type="Pfam" id="PF17761"/>
    </source>
</evidence>
<name>A0A1W2EER2_9SPHI</name>
<dbReference type="InterPro" id="IPR041527">
    <property type="entry name" value="YhcG_N"/>
</dbReference>
<dbReference type="PANTHER" id="PTHR30547:SF5">
    <property type="entry name" value="NUCLEASE YHCG-RELATED"/>
    <property type="match status" value="1"/>
</dbReference>
<organism evidence="2 3">
    <name type="scientific">Pedobacter africanus</name>
    <dbReference type="NCBI Taxonomy" id="151894"/>
    <lineage>
        <taxon>Bacteria</taxon>
        <taxon>Pseudomonadati</taxon>
        <taxon>Bacteroidota</taxon>
        <taxon>Sphingobacteriia</taxon>
        <taxon>Sphingobacteriales</taxon>
        <taxon>Sphingobacteriaceae</taxon>
        <taxon>Pedobacter</taxon>
    </lineage>
</organism>
<dbReference type="PANTHER" id="PTHR30547">
    <property type="entry name" value="UNCHARACTERIZED PROTEIN YHCG-RELATED"/>
    <property type="match status" value="1"/>
</dbReference>
<dbReference type="Proteomes" id="UP000192756">
    <property type="component" value="Unassembled WGS sequence"/>
</dbReference>
<accession>A0A1W2EER2</accession>
<dbReference type="InterPro" id="IPR053148">
    <property type="entry name" value="PD-DEXK-like_domain"/>
</dbReference>
<evidence type="ECO:0000313" key="2">
    <source>
        <dbReference type="EMBL" id="SMD08260.1"/>
    </source>
</evidence>
<proteinExistence type="predicted"/>
<feature type="domain" description="YhcG N-terminal" evidence="1">
    <location>
        <begin position="1"/>
        <end position="108"/>
    </location>
</feature>
<sequence>MYWHIGQRIFLEEQEGKDRADYGKFLIKTLSEQLQPEYGSGFSIRQLERYRQFYRFFPIASTLWTQLSWSHYKHLLSIDNQNGRDFFIAETVKNNWSVRQLERQINSNNLIRGLGKLWPLFFASL</sequence>
<dbReference type="EMBL" id="FWXT01000006">
    <property type="protein sequence ID" value="SMD08260.1"/>
    <property type="molecule type" value="Genomic_DNA"/>
</dbReference>
<dbReference type="AlphaFoldDB" id="A0A1W2EER2"/>
<protein>
    <recommendedName>
        <fullName evidence="1">YhcG N-terminal domain-containing protein</fullName>
    </recommendedName>
</protein>